<feature type="domain" description="U3 small nucleolar RNA-associated protein 20" evidence="2">
    <location>
        <begin position="34"/>
        <end position="249"/>
    </location>
</feature>
<dbReference type="GO" id="GO:0032040">
    <property type="term" value="C:small-subunit processome"/>
    <property type="evidence" value="ECO:0007669"/>
    <property type="project" value="TreeGrafter"/>
</dbReference>
<dbReference type="OrthoDB" id="360653at2759"/>
<dbReference type="InterPro" id="IPR052575">
    <property type="entry name" value="SSU_processome_comp_20"/>
</dbReference>
<dbReference type="InterPro" id="IPR046523">
    <property type="entry name" value="UTP20_dom"/>
</dbReference>
<dbReference type="SUPFAM" id="SSF48371">
    <property type="entry name" value="ARM repeat"/>
    <property type="match status" value="1"/>
</dbReference>
<gene>
    <name evidence="3" type="ORF">GSOID_T00001907001</name>
</gene>
<dbReference type="Proteomes" id="UP000001307">
    <property type="component" value="Unassembled WGS sequence"/>
</dbReference>
<dbReference type="InParanoid" id="E4XRW4"/>
<dbReference type="Gene3D" id="1.25.10.10">
    <property type="entry name" value="Leucine-rich Repeat Variant"/>
    <property type="match status" value="1"/>
</dbReference>
<name>E4XRW4_OIKDI</name>
<evidence type="ECO:0000313" key="4">
    <source>
        <dbReference type="Proteomes" id="UP000001307"/>
    </source>
</evidence>
<protein>
    <recommendedName>
        <fullName evidence="2">U3 small nucleolar RNA-associated protein 20 domain-containing protein</fullName>
    </recommendedName>
</protein>
<proteinExistence type="predicted"/>
<evidence type="ECO:0000256" key="1">
    <source>
        <dbReference type="SAM" id="MobiDB-lite"/>
    </source>
</evidence>
<accession>E4XRW4</accession>
<reference evidence="3" key="1">
    <citation type="journal article" date="2010" name="Science">
        <title>Plasticity of animal genome architecture unmasked by rapid evolution of a pelagic tunicate.</title>
        <authorList>
            <person name="Denoeud F."/>
            <person name="Henriet S."/>
            <person name="Mungpakdee S."/>
            <person name="Aury J.M."/>
            <person name="Da Silva C."/>
            <person name="Brinkmann H."/>
            <person name="Mikhaleva J."/>
            <person name="Olsen L.C."/>
            <person name="Jubin C."/>
            <person name="Canestro C."/>
            <person name="Bouquet J.M."/>
            <person name="Danks G."/>
            <person name="Poulain J."/>
            <person name="Campsteijn C."/>
            <person name="Adamski M."/>
            <person name="Cross I."/>
            <person name="Yadetie F."/>
            <person name="Muffato M."/>
            <person name="Louis A."/>
            <person name="Butcher S."/>
            <person name="Tsagkogeorga G."/>
            <person name="Konrad A."/>
            <person name="Singh S."/>
            <person name="Jensen M.F."/>
            <person name="Cong E.H."/>
            <person name="Eikeseth-Otteraa H."/>
            <person name="Noel B."/>
            <person name="Anthouard V."/>
            <person name="Porcel B.M."/>
            <person name="Kachouri-Lafond R."/>
            <person name="Nishino A."/>
            <person name="Ugolini M."/>
            <person name="Chourrout P."/>
            <person name="Nishida H."/>
            <person name="Aasland R."/>
            <person name="Huzurbazar S."/>
            <person name="Westhof E."/>
            <person name="Delsuc F."/>
            <person name="Lehrach H."/>
            <person name="Reinhardt R."/>
            <person name="Weissenbach J."/>
            <person name="Roy S.W."/>
            <person name="Artiguenave F."/>
            <person name="Postlethwait J.H."/>
            <person name="Manak J.R."/>
            <person name="Thompson E.M."/>
            <person name="Jaillon O."/>
            <person name="Du Pasquier L."/>
            <person name="Boudinot P."/>
            <person name="Liberles D.A."/>
            <person name="Volff J.N."/>
            <person name="Philippe H."/>
            <person name="Lenhard B."/>
            <person name="Roest Crollius H."/>
            <person name="Wincker P."/>
            <person name="Chourrout D."/>
        </authorList>
    </citation>
    <scope>NUCLEOTIDE SEQUENCE [LARGE SCALE GENOMIC DNA]</scope>
</reference>
<evidence type="ECO:0000313" key="3">
    <source>
        <dbReference type="EMBL" id="CBY12512.1"/>
    </source>
</evidence>
<dbReference type="AlphaFoldDB" id="E4XRW4"/>
<organism evidence="3">
    <name type="scientific">Oikopleura dioica</name>
    <name type="common">Tunicate</name>
    <dbReference type="NCBI Taxonomy" id="34765"/>
    <lineage>
        <taxon>Eukaryota</taxon>
        <taxon>Metazoa</taxon>
        <taxon>Chordata</taxon>
        <taxon>Tunicata</taxon>
        <taxon>Appendicularia</taxon>
        <taxon>Copelata</taxon>
        <taxon>Oikopleuridae</taxon>
        <taxon>Oikopleura</taxon>
    </lineage>
</organism>
<dbReference type="InterPro" id="IPR016024">
    <property type="entry name" value="ARM-type_fold"/>
</dbReference>
<feature type="region of interest" description="Disordered" evidence="1">
    <location>
        <begin position="805"/>
        <end position="824"/>
    </location>
</feature>
<dbReference type="GO" id="GO:0030686">
    <property type="term" value="C:90S preribosome"/>
    <property type="evidence" value="ECO:0007669"/>
    <property type="project" value="TreeGrafter"/>
</dbReference>
<dbReference type="InterPro" id="IPR011989">
    <property type="entry name" value="ARM-like"/>
</dbReference>
<dbReference type="Pfam" id="PF20416">
    <property type="entry name" value="UTP20"/>
    <property type="match status" value="1"/>
</dbReference>
<dbReference type="EMBL" id="FN653125">
    <property type="protein sequence ID" value="CBY12512.1"/>
    <property type="molecule type" value="Genomic_DNA"/>
</dbReference>
<evidence type="ECO:0000259" key="2">
    <source>
        <dbReference type="Pfam" id="PF20416"/>
    </source>
</evidence>
<dbReference type="PANTHER" id="PTHR17695:SF11">
    <property type="entry name" value="SMALL SUBUNIT PROCESSOME COMPONENT 20 HOMOLOG"/>
    <property type="match status" value="1"/>
</dbReference>
<dbReference type="PANTHER" id="PTHR17695">
    <property type="entry name" value="SMALL SUBUNIT PROCESSOME COMPONENT 20 HOMOLOG"/>
    <property type="match status" value="1"/>
</dbReference>
<sequence length="842" mass="95437">MGLLQKVYTYLHLVVRPKLYKLVTRREDVNVDAEADEQVIHIPLASALIKVLCTLGLEAIRSYCPSIILKIVDMLRSRNFSQREIARKALVSALNILGDRWFGLFIEELQAGLQRGYQKHVQIASISALLHGHEFETGTVDDQIIPITDTLLSDLVGEQGKEKKIGKIVGKTPEAKGKNYSIGCYKRLSQILSPGALNSLIQPIKERILNSTELKDHVALFGALKAICEGLISNEAFDGNHLVILSAQILTENSAEEAKAKEKREKKEERRSCILLDENDSVAPKAKASHNKITNKHYLNQFALSVLISGIKFDKIDLSVTSEHLAKLDGILQIMIDMLDLNRHSDEAMMLKNPRFSTLRDPKQFTKLAEKLFFVLKNQCRGNASNSEYVSAAFKAVTALISSDYGPLSDDYLLVLLGYAEEDLFNNERQAAAFPLLHAMLKKNKVCDEMEYIGNKVFKLSIQADTEAGRSSARNFFIQFLIDYPLGPLLLEKYINKLLGNTNYGIDTGRESVIASIRHVVAKFPEKMMRPRTSIFFTVLATSFSTDQSLKVREDASVVLKELTSKYPSEDYANLTCEYLQHEHPEKIRLGCLLVGFLIDELKNTLQPEIVVNALSNLVNNEDFASCDDALLVALFDALQSLFENFDLEKSYTTATECFAKAGELHLSHPHTWVRERAARLILQLVKSKSFLELKEAYPDFWDEAKVRSIAKKCLLQFKCQFVDREEMEPCKLLVIWVLDEFLKRYDQELEETDGKRSELLWLSQKLNGVAAEENSDRPSETTRRELVIELFLQFIIKHKSEKYSAFERDDGSSSARSDGERRFKANARNVEKIIAQRRDCS</sequence>
<keyword evidence="4" id="KW-1185">Reference proteome</keyword>